<dbReference type="STRING" id="34060.B0181_06380"/>
<evidence type="ECO:0000256" key="2">
    <source>
        <dbReference type="ARBA" id="ARBA00022645"/>
    </source>
</evidence>
<keyword evidence="2" id="KW-0378">Hydrolase</keyword>
<comment type="subcellular location">
    <subcellularLocation>
        <location evidence="1">Membrane</location>
    </subcellularLocation>
</comment>
<dbReference type="SUPFAM" id="SSF56601">
    <property type="entry name" value="beta-lactamase/transpeptidase-like"/>
    <property type="match status" value="1"/>
</dbReference>
<keyword evidence="3 5" id="KW-0472">Membrane</keyword>
<dbReference type="InterPro" id="IPR005311">
    <property type="entry name" value="PBP_dimer"/>
</dbReference>
<reference evidence="9 11" key="2">
    <citation type="submission" date="2018-06" db="EMBL/GenBank/DDBJ databases">
        <authorList>
            <consortium name="Pathogen Informatics"/>
            <person name="Doyle S."/>
        </authorList>
    </citation>
    <scope>NUCLEOTIDE SEQUENCE [LARGE SCALE GENOMIC DNA]</scope>
    <source>
        <strain evidence="9 11">NCTC10293</strain>
    </source>
</reference>
<proteinExistence type="predicted"/>
<keyword evidence="5" id="KW-1133">Transmembrane helix</keyword>
<keyword evidence="2" id="KW-0121">Carboxypeptidase</keyword>
<dbReference type="InterPro" id="IPR036138">
    <property type="entry name" value="PBP_dimer_sf"/>
</dbReference>
<dbReference type="InterPro" id="IPR001460">
    <property type="entry name" value="PCN-bd_Tpept"/>
</dbReference>
<sequence>MSMKTTKKTGAASTVTPPLRKKHATKANPAKGLKGKNLGEPSWFSRLLTKIFGGKKRRGASMLGGKQDLWRYRAIWVVMVAAFGVLFARAFYLQVINASFYVEKGDKLITSKRSQPVYRGMITDTMGAPLAANAPLSTVVFDPREYASEYYRLKKIVANNSAKDGSEKNLTPAQLSARAKASQALADMSLVKLAATTNVPLERLENAVKLDDTLDLSDPKAVEAALPKGAGSRRMVLLNRVSPEIAAPIMALDFVAVNEEKFFQRYYLQAEPNAPLLGYMAQSNSEENGGYAGRAGIEQKYEKTLAGERGQVLVLKDARASAIKEIKEIKPEIAGQDLHLTIDSRLQYVLYKELEQVGREQSARSSSGMVVDVQTGDVLAMGSWPSFNSNNLSERTGANERNRPVLDVFEPGSVMKPFTVAAALDSGKYSTSTLIDTSPGVLHVGGFNIRDGSNYGAITLAKLIQKSSNVGSAKIALNLPAEAIVDMQRKFGFGQKTALEFPAEAAGRVTTPKAREYSRRATLSYGYGLQVTLAQLAQAYSVLANNGNLQPLRLIKDDKLAEPTQVISAGNAQSIVKMMELVTQAGGTARAAAINGYRVAGKTGTSRRVNPQGGYYTDQHRTIFAGLAPASNPRFVVVILVEDPRRQSYAGQVSAPVFHNVMKEALRLYNVPFDKPLQVE</sequence>
<dbReference type="EMBL" id="MUXU01000038">
    <property type="protein sequence ID" value="OOR89594.1"/>
    <property type="molecule type" value="Genomic_DNA"/>
</dbReference>
<keyword evidence="10" id="KW-1185">Reference proteome</keyword>
<dbReference type="SUPFAM" id="SSF56519">
    <property type="entry name" value="Penicillin binding protein dimerisation domain"/>
    <property type="match status" value="1"/>
</dbReference>
<dbReference type="InterPro" id="IPR050515">
    <property type="entry name" value="Beta-lactam/transpept"/>
</dbReference>
<feature type="domain" description="Penicillin-binding protein transpeptidase" evidence="6">
    <location>
        <begin position="369"/>
        <end position="663"/>
    </location>
</feature>
<dbReference type="GO" id="GO:0008658">
    <property type="term" value="F:penicillin binding"/>
    <property type="evidence" value="ECO:0007669"/>
    <property type="project" value="InterPro"/>
</dbReference>
<evidence type="ECO:0000313" key="10">
    <source>
        <dbReference type="Proteomes" id="UP000190435"/>
    </source>
</evidence>
<dbReference type="Proteomes" id="UP000255279">
    <property type="component" value="Unassembled WGS sequence"/>
</dbReference>
<evidence type="ECO:0000259" key="6">
    <source>
        <dbReference type="Pfam" id="PF00905"/>
    </source>
</evidence>
<evidence type="ECO:0000256" key="5">
    <source>
        <dbReference type="SAM" id="Phobius"/>
    </source>
</evidence>
<evidence type="ECO:0000256" key="3">
    <source>
        <dbReference type="ARBA" id="ARBA00023136"/>
    </source>
</evidence>
<feature type="transmembrane region" description="Helical" evidence="5">
    <location>
        <begin position="74"/>
        <end position="92"/>
    </location>
</feature>
<keyword evidence="2" id="KW-0645">Protease</keyword>
<dbReference type="PANTHER" id="PTHR30627:SF1">
    <property type="entry name" value="PEPTIDOGLYCAN D,D-TRANSPEPTIDASE FTSI"/>
    <property type="match status" value="1"/>
</dbReference>
<keyword evidence="9" id="KW-0328">Glycosyltransferase</keyword>
<protein>
    <submittedName>
        <fullName evidence="9">Peptidoglycan synthase FtsI</fullName>
        <ecNumber evidence="9">2.4.1.129</ecNumber>
    </submittedName>
    <submittedName>
        <fullName evidence="8">Peptidoglycan synthetase</fullName>
    </submittedName>
</protein>
<dbReference type="PANTHER" id="PTHR30627">
    <property type="entry name" value="PEPTIDOGLYCAN D,D-TRANSPEPTIDASE"/>
    <property type="match status" value="1"/>
</dbReference>
<evidence type="ECO:0000313" key="9">
    <source>
        <dbReference type="EMBL" id="STZ10278.1"/>
    </source>
</evidence>
<evidence type="ECO:0000313" key="8">
    <source>
        <dbReference type="EMBL" id="OOR89594.1"/>
    </source>
</evidence>
<dbReference type="GO" id="GO:0004180">
    <property type="term" value="F:carboxypeptidase activity"/>
    <property type="evidence" value="ECO:0007669"/>
    <property type="project" value="UniProtKB-KW"/>
</dbReference>
<dbReference type="Pfam" id="PF00905">
    <property type="entry name" value="Transpeptidase"/>
    <property type="match status" value="1"/>
</dbReference>
<feature type="region of interest" description="Disordered" evidence="4">
    <location>
        <begin position="1"/>
        <end position="34"/>
    </location>
</feature>
<dbReference type="Pfam" id="PF03717">
    <property type="entry name" value="PBP_dimer"/>
    <property type="match status" value="1"/>
</dbReference>
<dbReference type="GO" id="GO:0016757">
    <property type="term" value="F:glycosyltransferase activity"/>
    <property type="evidence" value="ECO:0007669"/>
    <property type="project" value="UniProtKB-KW"/>
</dbReference>
<organism evidence="8 10">
    <name type="scientific">Moraxella caviae</name>
    <dbReference type="NCBI Taxonomy" id="34060"/>
    <lineage>
        <taxon>Bacteria</taxon>
        <taxon>Pseudomonadati</taxon>
        <taxon>Pseudomonadota</taxon>
        <taxon>Gammaproteobacteria</taxon>
        <taxon>Moraxellales</taxon>
        <taxon>Moraxellaceae</taxon>
        <taxon>Moraxella</taxon>
    </lineage>
</organism>
<keyword evidence="9" id="KW-0808">Transferase</keyword>
<accession>A0A1T0A1L5</accession>
<dbReference type="EMBL" id="UGQE01000001">
    <property type="protein sequence ID" value="STZ10278.1"/>
    <property type="molecule type" value="Genomic_DNA"/>
</dbReference>
<dbReference type="AlphaFoldDB" id="A0A1T0A1L5"/>
<dbReference type="Proteomes" id="UP000190435">
    <property type="component" value="Unassembled WGS sequence"/>
</dbReference>
<feature type="domain" description="Penicillin-binding protein dimerisation" evidence="7">
    <location>
        <begin position="115"/>
        <end position="326"/>
    </location>
</feature>
<name>A0A1T0A1L5_9GAMM</name>
<dbReference type="GO" id="GO:0005886">
    <property type="term" value="C:plasma membrane"/>
    <property type="evidence" value="ECO:0007669"/>
    <property type="project" value="TreeGrafter"/>
</dbReference>
<evidence type="ECO:0000256" key="1">
    <source>
        <dbReference type="ARBA" id="ARBA00004370"/>
    </source>
</evidence>
<dbReference type="EC" id="2.4.1.129" evidence="9"/>
<reference evidence="8 10" key="1">
    <citation type="submission" date="2017-02" db="EMBL/GenBank/DDBJ databases">
        <title>Draft genome sequence of Moraxella caviae CCUG 355 type strain.</title>
        <authorList>
            <person name="Engstrom-Jakobsson H."/>
            <person name="Salva-Serra F."/>
            <person name="Thorell K."/>
            <person name="Gonzales-Siles L."/>
            <person name="Karlsson R."/>
            <person name="Boulund F."/>
            <person name="Engstrand L."/>
            <person name="Moore E."/>
        </authorList>
    </citation>
    <scope>NUCLEOTIDE SEQUENCE [LARGE SCALE GENOMIC DNA]</scope>
    <source>
        <strain evidence="8 10">CCUG 355</strain>
    </source>
</reference>
<dbReference type="Gene3D" id="3.40.710.10">
    <property type="entry name" value="DD-peptidase/beta-lactamase superfamily"/>
    <property type="match status" value="1"/>
</dbReference>
<dbReference type="InterPro" id="IPR012338">
    <property type="entry name" value="Beta-lactam/transpept-like"/>
</dbReference>
<dbReference type="Gene3D" id="3.30.450.330">
    <property type="match status" value="1"/>
</dbReference>
<evidence type="ECO:0000259" key="7">
    <source>
        <dbReference type="Pfam" id="PF03717"/>
    </source>
</evidence>
<evidence type="ECO:0000256" key="4">
    <source>
        <dbReference type="SAM" id="MobiDB-lite"/>
    </source>
</evidence>
<dbReference type="Gene3D" id="3.90.1310.10">
    <property type="entry name" value="Penicillin-binding protein 2a (Domain 2)"/>
    <property type="match status" value="1"/>
</dbReference>
<evidence type="ECO:0000313" key="11">
    <source>
        <dbReference type="Proteomes" id="UP000255279"/>
    </source>
</evidence>
<dbReference type="GO" id="GO:0071555">
    <property type="term" value="P:cell wall organization"/>
    <property type="evidence" value="ECO:0007669"/>
    <property type="project" value="TreeGrafter"/>
</dbReference>
<gene>
    <name evidence="9" type="primary">ftsI</name>
    <name evidence="8" type="ORF">B0181_06380</name>
    <name evidence="9" type="ORF">NCTC10293_00608</name>
</gene>
<keyword evidence="5" id="KW-0812">Transmembrane</keyword>